<dbReference type="AlphaFoldDB" id="A0A417ZAZ5"/>
<reference evidence="1 2" key="1">
    <citation type="submission" date="2018-07" db="EMBL/GenBank/DDBJ databases">
        <title>Genome sequences of six Lactobacillus spp. isolated from bumble bee guts.</title>
        <authorList>
            <person name="Motta E.V.S."/>
            <person name="Moran N.A."/>
        </authorList>
    </citation>
    <scope>NUCLEOTIDE SEQUENCE [LARGE SCALE GENOMIC DNA]</scope>
    <source>
        <strain evidence="1 2">LV-8.1</strain>
    </source>
</reference>
<dbReference type="Proteomes" id="UP000284822">
    <property type="component" value="Unassembled WGS sequence"/>
</dbReference>
<evidence type="ECO:0000313" key="2">
    <source>
        <dbReference type="Proteomes" id="UP000284822"/>
    </source>
</evidence>
<gene>
    <name evidence="1" type="ORF">DS832_03430</name>
</gene>
<accession>A0A417ZAZ5</accession>
<evidence type="ECO:0000313" key="1">
    <source>
        <dbReference type="EMBL" id="RHW47825.1"/>
    </source>
</evidence>
<dbReference type="EMBL" id="QOCS01000007">
    <property type="protein sequence ID" value="RHW47825.1"/>
    <property type="molecule type" value="Genomic_DNA"/>
</dbReference>
<name>A0A417ZAZ5_9LACO</name>
<proteinExistence type="predicted"/>
<sequence length="144" mass="16463">MILNTEGLSQTITKELLLTMIKHKQIPICNNFQFSNQVIAMYNIPTTANATIVIDQKQGMLMTSQTTRQLLNDFSHQNIFDFQQSRIMVQNSGHPQFLPLVLGRAVYLPLAGISHGSADWVGLHWQQRLCARSKSRISLFYDRE</sequence>
<protein>
    <submittedName>
        <fullName evidence="1">Uncharacterized protein</fullName>
    </submittedName>
</protein>
<comment type="caution">
    <text evidence="1">The sequence shown here is derived from an EMBL/GenBank/DDBJ whole genome shotgun (WGS) entry which is preliminary data.</text>
</comment>
<organism evidence="1 2">
    <name type="scientific">Bombilactobacillus bombi</name>
    <dbReference type="NCBI Taxonomy" id="1303590"/>
    <lineage>
        <taxon>Bacteria</taxon>
        <taxon>Bacillati</taxon>
        <taxon>Bacillota</taxon>
        <taxon>Bacilli</taxon>
        <taxon>Lactobacillales</taxon>
        <taxon>Lactobacillaceae</taxon>
        <taxon>Bombilactobacillus</taxon>
    </lineage>
</organism>
<dbReference type="RefSeq" id="WP_118910315.1">
    <property type="nucleotide sequence ID" value="NZ_QOCS01000007.1"/>
</dbReference>